<dbReference type="EMBL" id="JF809815">
    <property type="protein sequence ID" value="AFR74863.1"/>
    <property type="molecule type" value="Genomic_DNA"/>
</dbReference>
<dbReference type="Pfam" id="PF01850">
    <property type="entry name" value="PIN"/>
    <property type="match status" value="1"/>
</dbReference>
<dbReference type="Gene3D" id="3.40.50.1010">
    <property type="entry name" value="5'-nuclease"/>
    <property type="match status" value="1"/>
</dbReference>
<evidence type="ECO:0000259" key="1">
    <source>
        <dbReference type="Pfam" id="PF01850"/>
    </source>
</evidence>
<sequence length="128" mass="13782">MSRLGSILSMITDLAISVISVREISKGIEKKRTTDDVVANAIAKAADAIFAAYQGRILPVDEPVARRWGQMLGQSDKNIDDTGLAATAQVNDLIMVSRNVADFQGRGVTVLDPFKKPARSVPSQDVAR</sequence>
<reference evidence="2" key="1">
    <citation type="journal article" date="2013" name="J. Biotechnol.">
        <title>Structural and functional genomics of plasmid pSinA of Sinorhizobium sp. M14 encoding genes for the arsenite oxidation and arsenic resistance.</title>
        <authorList>
            <person name="Drewniak L."/>
            <person name="Dziewit L."/>
            <person name="Ciezkowska M."/>
            <person name="Gawor J."/>
            <person name="Gromadka R."/>
            <person name="Sklodowska A."/>
        </authorList>
    </citation>
    <scope>NUCLEOTIDE SEQUENCE</scope>
    <source>
        <strain evidence="2">M14</strain>
        <plasmid evidence="2">pSinA</plasmid>
    </source>
</reference>
<organism evidence="2">
    <name type="scientific">Sinorhizobium sp. M14</name>
    <dbReference type="NCBI Taxonomy" id="430451"/>
    <lineage>
        <taxon>Bacteria</taxon>
        <taxon>Pseudomonadati</taxon>
        <taxon>Pseudomonadota</taxon>
        <taxon>Alphaproteobacteria</taxon>
        <taxon>Hyphomicrobiales</taxon>
        <taxon>Rhizobiaceae</taxon>
        <taxon>Sinorhizobium/Ensifer group</taxon>
        <taxon>Sinorhizobium</taxon>
    </lineage>
</organism>
<evidence type="ECO:0000313" key="2">
    <source>
        <dbReference type="EMBL" id="AFR74863.1"/>
    </source>
</evidence>
<keyword evidence="2" id="KW-0614">Plasmid</keyword>
<name>R4IKX0_9HYPH</name>
<dbReference type="InterPro" id="IPR029060">
    <property type="entry name" value="PIN-like_dom_sf"/>
</dbReference>
<dbReference type="InterPro" id="IPR002716">
    <property type="entry name" value="PIN_dom"/>
</dbReference>
<accession>R4IKX0</accession>
<proteinExistence type="predicted"/>
<dbReference type="SUPFAM" id="SSF88723">
    <property type="entry name" value="PIN domain-like"/>
    <property type="match status" value="1"/>
</dbReference>
<protein>
    <submittedName>
        <fullName evidence="2">PilT protein-like protein</fullName>
    </submittedName>
</protein>
<dbReference type="AlphaFoldDB" id="R4IKX0"/>
<feature type="domain" description="PIN" evidence="1">
    <location>
        <begin position="8"/>
        <end position="99"/>
    </location>
</feature>
<geneLocation type="plasmid" evidence="2">
    <name>pSinA</name>
</geneLocation>